<comment type="caution">
    <text evidence="1">The sequence shown here is derived from an EMBL/GenBank/DDBJ whole genome shotgun (WGS) entry which is preliminary data.</text>
</comment>
<protein>
    <submittedName>
        <fullName evidence="1">1737_t:CDS:1</fullName>
    </submittedName>
</protein>
<organism evidence="1 2">
    <name type="scientific">Racocetra fulgida</name>
    <dbReference type="NCBI Taxonomy" id="60492"/>
    <lineage>
        <taxon>Eukaryota</taxon>
        <taxon>Fungi</taxon>
        <taxon>Fungi incertae sedis</taxon>
        <taxon>Mucoromycota</taxon>
        <taxon>Glomeromycotina</taxon>
        <taxon>Glomeromycetes</taxon>
        <taxon>Diversisporales</taxon>
        <taxon>Gigasporaceae</taxon>
        <taxon>Racocetra</taxon>
    </lineage>
</organism>
<accession>A0A9N9C3F0</accession>
<evidence type="ECO:0000313" key="1">
    <source>
        <dbReference type="EMBL" id="CAG8589399.1"/>
    </source>
</evidence>
<proteinExistence type="predicted"/>
<reference evidence="1" key="1">
    <citation type="submission" date="2021-06" db="EMBL/GenBank/DDBJ databases">
        <authorList>
            <person name="Kallberg Y."/>
            <person name="Tangrot J."/>
            <person name="Rosling A."/>
        </authorList>
    </citation>
    <scope>NUCLEOTIDE SEQUENCE</scope>
    <source>
        <strain evidence="1">IN212</strain>
    </source>
</reference>
<gene>
    <name evidence="1" type="ORF">RFULGI_LOCUS6170</name>
</gene>
<dbReference type="OrthoDB" id="2392346at2759"/>
<sequence>MEETLSKHPKVRKIIDLKTVICICSKQVRLNKNYDPDLLDHHTKNKICKSNDGNSQITQFFSIQDSGIPLKRKLCIGLNDEKVKLYLHCVGFVTTFGAAPPPKTIARELFGNKIKSSFYWKDLNQEKNNKLLNTLQSRAKWINNSTTFCIRSTDCLTYVDKTNEVWYICDYFEGNINNINAYLKIWPTDDEIRVLINDAYKEANVLAKCVSIEVTLNFELLSTSLTDSLINDKIISLTEENLTKENSTKECQNEEEILTEIAKMMENIASLNLQDNIDEDLIDACKQIKNLSNYNSLEINSSIVSKIVAQITNNNNNSRLPKA</sequence>
<dbReference type="Proteomes" id="UP000789396">
    <property type="component" value="Unassembled WGS sequence"/>
</dbReference>
<evidence type="ECO:0000313" key="2">
    <source>
        <dbReference type="Proteomes" id="UP000789396"/>
    </source>
</evidence>
<name>A0A9N9C3F0_9GLOM</name>
<keyword evidence="2" id="KW-1185">Reference proteome</keyword>
<dbReference type="EMBL" id="CAJVPZ010007686">
    <property type="protein sequence ID" value="CAG8589399.1"/>
    <property type="molecule type" value="Genomic_DNA"/>
</dbReference>
<dbReference type="AlphaFoldDB" id="A0A9N9C3F0"/>